<protein>
    <submittedName>
        <fullName evidence="1">Uncharacterized protein</fullName>
    </submittedName>
</protein>
<sequence>MPEDEKTADMTLFEEFFSTLGADHEVSSSVTTVEEAIQLGSTIHEQPWFDPNRIQLGGIFQVTSVMIDMRDKDDPHWPLVHAFTENMPPAGDHSGDDPDSAPSVYANIKLNVDVVRNCEEDRSPAGIEKGHRILFREPRA</sequence>
<accession>A0A1G2C0H2</accession>
<proteinExistence type="predicted"/>
<gene>
    <name evidence="1" type="ORF">A2406_02690</name>
</gene>
<evidence type="ECO:0000313" key="2">
    <source>
        <dbReference type="Proteomes" id="UP000177626"/>
    </source>
</evidence>
<dbReference type="AlphaFoldDB" id="A0A1G2C0H2"/>
<organism evidence="1 2">
    <name type="scientific">Candidatus Komeilibacteria bacterium RIFOXYC1_FULL_37_11</name>
    <dbReference type="NCBI Taxonomy" id="1798555"/>
    <lineage>
        <taxon>Bacteria</taxon>
        <taxon>Candidatus Komeiliibacteriota</taxon>
    </lineage>
</organism>
<reference evidence="1 2" key="1">
    <citation type="journal article" date="2016" name="Nat. Commun.">
        <title>Thousands of microbial genomes shed light on interconnected biogeochemical processes in an aquifer system.</title>
        <authorList>
            <person name="Anantharaman K."/>
            <person name="Brown C.T."/>
            <person name="Hug L.A."/>
            <person name="Sharon I."/>
            <person name="Castelle C.J."/>
            <person name="Probst A.J."/>
            <person name="Thomas B.C."/>
            <person name="Singh A."/>
            <person name="Wilkins M.J."/>
            <person name="Karaoz U."/>
            <person name="Brodie E.L."/>
            <person name="Williams K.H."/>
            <person name="Hubbard S.S."/>
            <person name="Banfield J.F."/>
        </authorList>
    </citation>
    <scope>NUCLEOTIDE SEQUENCE [LARGE SCALE GENOMIC DNA]</scope>
</reference>
<comment type="caution">
    <text evidence="1">The sequence shown here is derived from an EMBL/GenBank/DDBJ whole genome shotgun (WGS) entry which is preliminary data.</text>
</comment>
<dbReference type="EMBL" id="MHKQ01000005">
    <property type="protein sequence ID" value="OGY94706.1"/>
    <property type="molecule type" value="Genomic_DNA"/>
</dbReference>
<dbReference type="Proteomes" id="UP000177626">
    <property type="component" value="Unassembled WGS sequence"/>
</dbReference>
<name>A0A1G2C0H2_9BACT</name>
<evidence type="ECO:0000313" key="1">
    <source>
        <dbReference type="EMBL" id="OGY94706.1"/>
    </source>
</evidence>